<accession>A0A9W7CYB2</accession>
<organism evidence="2 3">
    <name type="scientific">Phytophthora fragariaefolia</name>
    <dbReference type="NCBI Taxonomy" id="1490495"/>
    <lineage>
        <taxon>Eukaryota</taxon>
        <taxon>Sar</taxon>
        <taxon>Stramenopiles</taxon>
        <taxon>Oomycota</taxon>
        <taxon>Peronosporomycetes</taxon>
        <taxon>Peronosporales</taxon>
        <taxon>Peronosporaceae</taxon>
        <taxon>Phytophthora</taxon>
    </lineage>
</organism>
<evidence type="ECO:0000313" key="3">
    <source>
        <dbReference type="Proteomes" id="UP001165121"/>
    </source>
</evidence>
<name>A0A9W7CYB2_9STRA</name>
<dbReference type="Proteomes" id="UP001165121">
    <property type="component" value="Unassembled WGS sequence"/>
</dbReference>
<protein>
    <submittedName>
        <fullName evidence="2">Unnamed protein product</fullName>
    </submittedName>
</protein>
<dbReference type="AlphaFoldDB" id="A0A9W7CYB2"/>
<dbReference type="OrthoDB" id="122055at2759"/>
<evidence type="ECO:0000256" key="1">
    <source>
        <dbReference type="SAM" id="MobiDB-lite"/>
    </source>
</evidence>
<gene>
    <name evidence="2" type="ORF">Pfra01_001460400</name>
</gene>
<dbReference type="EMBL" id="BSXT01001527">
    <property type="protein sequence ID" value="GMF43321.1"/>
    <property type="molecule type" value="Genomic_DNA"/>
</dbReference>
<comment type="caution">
    <text evidence="2">The sequence shown here is derived from an EMBL/GenBank/DDBJ whole genome shotgun (WGS) entry which is preliminary data.</text>
</comment>
<sequence length="183" mass="20465">MATLQSAYPVATDSDGSSGEDSDLLVSLFEQPEPECSVVMSGRCDRGGRAFPYTRSKTRWRKRPNDELKYLRSQVVELEFVIATFTQPGKRPATQCNQAVKLQKLCEANQNPKVYAALAENRKLRAMVARQFQVVRMLQSTIDEQVRLKAQKLPWPTCMAAPEELLVDISGGDKQQCPPFAGI</sequence>
<evidence type="ECO:0000313" key="2">
    <source>
        <dbReference type="EMBL" id="GMF43321.1"/>
    </source>
</evidence>
<reference evidence="2" key="1">
    <citation type="submission" date="2023-04" db="EMBL/GenBank/DDBJ databases">
        <title>Phytophthora fragariaefolia NBRC 109709.</title>
        <authorList>
            <person name="Ichikawa N."/>
            <person name="Sato H."/>
            <person name="Tonouchi N."/>
        </authorList>
    </citation>
    <scope>NUCLEOTIDE SEQUENCE</scope>
    <source>
        <strain evidence="2">NBRC 109709</strain>
    </source>
</reference>
<keyword evidence="3" id="KW-1185">Reference proteome</keyword>
<feature type="region of interest" description="Disordered" evidence="1">
    <location>
        <begin position="1"/>
        <end position="22"/>
    </location>
</feature>
<proteinExistence type="predicted"/>